<gene>
    <name evidence="2" type="ORF">PF004_g20445</name>
    <name evidence="1" type="ORF">PF010_g20924</name>
</gene>
<dbReference type="AlphaFoldDB" id="A0A6G0KDB7"/>
<accession>A0A6G0KDB7</accession>
<evidence type="ECO:0000313" key="2">
    <source>
        <dbReference type="EMBL" id="KAE9195383.1"/>
    </source>
</evidence>
<comment type="caution">
    <text evidence="1">The sequence shown here is derived from an EMBL/GenBank/DDBJ whole genome shotgun (WGS) entry which is preliminary data.</text>
</comment>
<evidence type="ECO:0008006" key="5">
    <source>
        <dbReference type="Google" id="ProtNLM"/>
    </source>
</evidence>
<sequence>MGRWMTIEQKRKLVTKAAEYPQMIQEKLAECAQATFSLANKPARHTISDILRKAHLLAGEPYQDGKRRKPLRVVSLRLEKRLSTWIREQD</sequence>
<organism evidence="1 4">
    <name type="scientific">Phytophthora fragariae</name>
    <dbReference type="NCBI Taxonomy" id="53985"/>
    <lineage>
        <taxon>Eukaryota</taxon>
        <taxon>Sar</taxon>
        <taxon>Stramenopiles</taxon>
        <taxon>Oomycota</taxon>
        <taxon>Peronosporomycetes</taxon>
        <taxon>Peronosporales</taxon>
        <taxon>Peronosporaceae</taxon>
        <taxon>Phytophthora</taxon>
    </lineage>
</organism>
<protein>
    <recommendedName>
        <fullName evidence="5">HTH CENPB-type domain-containing protein</fullName>
    </recommendedName>
</protein>
<reference evidence="3 4" key="1">
    <citation type="submission" date="2018-09" db="EMBL/GenBank/DDBJ databases">
        <title>Genomic investigation of the strawberry pathogen Phytophthora fragariae indicates pathogenicity is determined by transcriptional variation in three key races.</title>
        <authorList>
            <person name="Adams T.M."/>
            <person name="Armitage A.D."/>
            <person name="Sobczyk M.K."/>
            <person name="Bates H.J."/>
            <person name="Dunwell J.M."/>
            <person name="Nellist C.F."/>
            <person name="Harrison R.J."/>
        </authorList>
    </citation>
    <scope>NUCLEOTIDE SEQUENCE [LARGE SCALE GENOMIC DNA]</scope>
    <source>
        <strain evidence="2 3">BC-23</strain>
        <strain evidence="1 4">ONT-3</strain>
    </source>
</reference>
<evidence type="ECO:0000313" key="3">
    <source>
        <dbReference type="Proteomes" id="UP000476176"/>
    </source>
</evidence>
<dbReference type="Proteomes" id="UP000476176">
    <property type="component" value="Unassembled WGS sequence"/>
</dbReference>
<dbReference type="EMBL" id="QXGC01001825">
    <property type="protein sequence ID" value="KAE9195383.1"/>
    <property type="molecule type" value="Genomic_DNA"/>
</dbReference>
<evidence type="ECO:0000313" key="4">
    <source>
        <dbReference type="Proteomes" id="UP000488956"/>
    </source>
</evidence>
<proteinExistence type="predicted"/>
<dbReference type="Proteomes" id="UP000488956">
    <property type="component" value="Unassembled WGS sequence"/>
</dbReference>
<evidence type="ECO:0000313" key="1">
    <source>
        <dbReference type="EMBL" id="KAE9084215.1"/>
    </source>
</evidence>
<name>A0A6G0KDB7_9STRA</name>
<dbReference type="EMBL" id="QXFX01001827">
    <property type="protein sequence ID" value="KAE9084215.1"/>
    <property type="molecule type" value="Genomic_DNA"/>
</dbReference>